<evidence type="ECO:0000313" key="1">
    <source>
        <dbReference type="EMBL" id="GEP41977.1"/>
    </source>
</evidence>
<sequence length="136" mass="15437">MTLVSQRDQYACAAACVESIQRDWGGPAHRVSLVSRSEATFPVGRYGGKVDDHKYLRGLCARCGLKSGVMDDPSLYFDPEKEALLAYVHWYADEDQKQCVRIMKAKGDQVLVMTPLDAALQLIPREWIQETFLVWR</sequence>
<protein>
    <submittedName>
        <fullName evidence="1">Uncharacterized protein</fullName>
    </submittedName>
</protein>
<dbReference type="Gene3D" id="3.90.70.10">
    <property type="entry name" value="Cysteine proteinases"/>
    <property type="match status" value="1"/>
</dbReference>
<dbReference type="EMBL" id="BKAG01000006">
    <property type="protein sequence ID" value="GEP41977.1"/>
    <property type="molecule type" value="Genomic_DNA"/>
</dbReference>
<accession>A0A512M5G6</accession>
<organism evidence="1 2">
    <name type="scientific">Brevifollis gellanilyticus</name>
    <dbReference type="NCBI Taxonomy" id="748831"/>
    <lineage>
        <taxon>Bacteria</taxon>
        <taxon>Pseudomonadati</taxon>
        <taxon>Verrucomicrobiota</taxon>
        <taxon>Verrucomicrobiia</taxon>
        <taxon>Verrucomicrobiales</taxon>
        <taxon>Verrucomicrobiaceae</taxon>
    </lineage>
</organism>
<keyword evidence="2" id="KW-1185">Reference proteome</keyword>
<proteinExistence type="predicted"/>
<evidence type="ECO:0000313" key="2">
    <source>
        <dbReference type="Proteomes" id="UP000321577"/>
    </source>
</evidence>
<gene>
    <name evidence="1" type="ORF">BGE01nite_12680</name>
</gene>
<reference evidence="1 2" key="1">
    <citation type="submission" date="2019-07" db="EMBL/GenBank/DDBJ databases">
        <title>Whole genome shotgun sequence of Brevifollis gellanilyticus NBRC 108608.</title>
        <authorList>
            <person name="Hosoyama A."/>
            <person name="Uohara A."/>
            <person name="Ohji S."/>
            <person name="Ichikawa N."/>
        </authorList>
    </citation>
    <scope>NUCLEOTIDE SEQUENCE [LARGE SCALE GENOMIC DNA]</scope>
    <source>
        <strain evidence="1 2">NBRC 108608</strain>
    </source>
</reference>
<comment type="caution">
    <text evidence="1">The sequence shown here is derived from an EMBL/GenBank/DDBJ whole genome shotgun (WGS) entry which is preliminary data.</text>
</comment>
<dbReference type="Proteomes" id="UP000321577">
    <property type="component" value="Unassembled WGS sequence"/>
</dbReference>
<dbReference type="AlphaFoldDB" id="A0A512M5G6"/>
<name>A0A512M5G6_9BACT</name>